<evidence type="ECO:0000259" key="6">
    <source>
        <dbReference type="Pfam" id="PF01973"/>
    </source>
</evidence>
<dbReference type="eggNOG" id="arCOG04303">
    <property type="taxonomic scope" value="Archaea"/>
</dbReference>
<dbReference type="Pfam" id="PF01973">
    <property type="entry name" value="MptE-like"/>
    <property type="match status" value="1"/>
</dbReference>
<dbReference type="OrthoDB" id="34207at2157"/>
<dbReference type="KEGG" id="mpl:Mpal_0147"/>
<dbReference type="GeneID" id="7270918"/>
<comment type="similarity">
    <text evidence="5">Belongs to the archaeal 6-HMPDK family.</text>
</comment>
<dbReference type="PANTHER" id="PTHR39648:SF1">
    <property type="entry name" value="6-HYDROXYMETHYL-7,8-DIHYDROPTERIN PYROPHOSPHOKINASE"/>
    <property type="match status" value="1"/>
</dbReference>
<evidence type="ECO:0000313" key="7">
    <source>
        <dbReference type="EMBL" id="ACL15540.1"/>
    </source>
</evidence>
<dbReference type="EC" id="2.7.6.3" evidence="5"/>
<evidence type="ECO:0000256" key="3">
    <source>
        <dbReference type="ARBA" id="ARBA00022777"/>
    </source>
</evidence>
<dbReference type="UniPathway" id="UPA00065"/>
<gene>
    <name evidence="5" type="primary">mptE</name>
    <name evidence="7" type="ordered locus">Mpal_0147</name>
</gene>
<dbReference type="GO" id="GO:0003848">
    <property type="term" value="F:2-amino-4-hydroxy-6-hydroxymethyldihydropteridine diphosphokinase activity"/>
    <property type="evidence" value="ECO:0007669"/>
    <property type="project" value="UniProtKB-UniRule"/>
</dbReference>
<comment type="catalytic activity">
    <reaction evidence="5">
        <text>6-hydroxymethyl-7,8-dihydropterin + ATP = (7,8-dihydropterin-6-yl)methyl diphosphate + AMP + H(+)</text>
        <dbReference type="Rhea" id="RHEA:11412"/>
        <dbReference type="ChEBI" id="CHEBI:15378"/>
        <dbReference type="ChEBI" id="CHEBI:30616"/>
        <dbReference type="ChEBI" id="CHEBI:44841"/>
        <dbReference type="ChEBI" id="CHEBI:72950"/>
        <dbReference type="ChEBI" id="CHEBI:456215"/>
        <dbReference type="EC" id="2.7.6.3"/>
    </reaction>
</comment>
<comment type="pathway">
    <text evidence="5">Cofactor biosynthesis; 5,6,7,8-tetrahydromethanopterin biosynthesis.</text>
</comment>
<keyword evidence="1 5" id="KW-0808">Transferase</keyword>
<dbReference type="HAMAP" id="MF_02131">
    <property type="entry name" value="HMPDK_arch"/>
    <property type="match status" value="1"/>
</dbReference>
<dbReference type="AlphaFoldDB" id="B8GIW7"/>
<dbReference type="InterPro" id="IPR002826">
    <property type="entry name" value="MptE-like"/>
</dbReference>
<keyword evidence="5" id="KW-0460">Magnesium</keyword>
<dbReference type="GO" id="GO:2001118">
    <property type="term" value="P:tetrahydromethanopterin biosynthetic process"/>
    <property type="evidence" value="ECO:0007669"/>
    <property type="project" value="UniProtKB-UniRule"/>
</dbReference>
<dbReference type="GO" id="GO:0005524">
    <property type="term" value="F:ATP binding"/>
    <property type="evidence" value="ECO:0007669"/>
    <property type="project" value="UniProtKB-UniRule"/>
</dbReference>
<dbReference type="RefSeq" id="WP_012616859.1">
    <property type="nucleotide sequence ID" value="NC_011832.1"/>
</dbReference>
<dbReference type="HOGENOM" id="CLU_093043_0_0_2"/>
<dbReference type="GO" id="GO:0016301">
    <property type="term" value="F:kinase activity"/>
    <property type="evidence" value="ECO:0007669"/>
    <property type="project" value="UniProtKB-KW"/>
</dbReference>
<comment type="function">
    <text evidence="5">Catalyzes the transfer of diphosphate from ATP to 6-hydroxymethyl-7,8-dihydropterin (6-HMD), leading to 6-hydroxymethyl-7,8-dihydropterin diphosphate (6-HMDP).</text>
</comment>
<evidence type="ECO:0000313" key="8">
    <source>
        <dbReference type="Proteomes" id="UP000002457"/>
    </source>
</evidence>
<dbReference type="GO" id="GO:0004788">
    <property type="term" value="F:thiamine diphosphokinase activity"/>
    <property type="evidence" value="ECO:0007669"/>
    <property type="project" value="InterPro"/>
</dbReference>
<comment type="cofactor">
    <cofactor evidence="5">
        <name>Mg(2+)</name>
        <dbReference type="ChEBI" id="CHEBI:18420"/>
    </cofactor>
</comment>
<feature type="domain" description="6-hydroxymethylpterin diphosphokinase MptE-like" evidence="6">
    <location>
        <begin position="38"/>
        <end position="180"/>
    </location>
</feature>
<dbReference type="PANTHER" id="PTHR39648">
    <property type="entry name" value="6-HYDROXYMETHYL-7,8-DIHYDROPTERIN PYROPHOSPHOKINASE"/>
    <property type="match status" value="1"/>
</dbReference>
<evidence type="ECO:0000256" key="4">
    <source>
        <dbReference type="ARBA" id="ARBA00022840"/>
    </source>
</evidence>
<accession>B8GIW7</accession>
<evidence type="ECO:0000256" key="2">
    <source>
        <dbReference type="ARBA" id="ARBA00022741"/>
    </source>
</evidence>
<keyword evidence="4 5" id="KW-0067">ATP-binding</keyword>
<sequence>MIFRDWEPLYLEILDYFSFSREEDEEAARLLASLVAVDALPDLKKLILGRTVTVCGNAPCLLDQIDQVEGTILAADAAAEVLYTHGIRPDAVFTDLDGATDCFLSMNEEGTVMVVHAHGDNMPLLSHWVPRFRGPMVTTTQATPFAAVHNFGGFSDGDRAVFTADALGATSIRILGFDLDDPSVDPVKRGKLFWARRLLAILGYNL</sequence>
<dbReference type="InterPro" id="IPR036759">
    <property type="entry name" value="TPK_catalytic_sf"/>
</dbReference>
<organism evidence="7 8">
    <name type="scientific">Methanosphaerula palustris (strain ATCC BAA-1556 / DSM 19958 / E1-9c)</name>
    <dbReference type="NCBI Taxonomy" id="521011"/>
    <lineage>
        <taxon>Archaea</taxon>
        <taxon>Methanobacteriati</taxon>
        <taxon>Methanobacteriota</taxon>
        <taxon>Stenosarchaea group</taxon>
        <taxon>Methanomicrobia</taxon>
        <taxon>Methanomicrobiales</taxon>
        <taxon>Methanoregulaceae</taxon>
        <taxon>Methanosphaerula</taxon>
    </lineage>
</organism>
<dbReference type="SUPFAM" id="SSF63999">
    <property type="entry name" value="Thiamin pyrophosphokinase, catalytic domain"/>
    <property type="match status" value="1"/>
</dbReference>
<dbReference type="GO" id="GO:0009229">
    <property type="term" value="P:thiamine diphosphate biosynthetic process"/>
    <property type="evidence" value="ECO:0007669"/>
    <property type="project" value="InterPro"/>
</dbReference>
<keyword evidence="8" id="KW-1185">Reference proteome</keyword>
<dbReference type="EMBL" id="CP001338">
    <property type="protein sequence ID" value="ACL15540.1"/>
    <property type="molecule type" value="Genomic_DNA"/>
</dbReference>
<reference evidence="7 8" key="1">
    <citation type="journal article" date="2015" name="Genome Announc.">
        <title>Complete Genome Sequence of Methanosphaerula palustris E1-9CT, a Hydrogenotrophic Methanogen Isolated from a Minerotrophic Fen Peatland.</title>
        <authorList>
            <person name="Cadillo-Quiroz H."/>
            <person name="Browne P."/>
            <person name="Kyrpides N."/>
            <person name="Woyke T."/>
            <person name="Goodwin L."/>
            <person name="Detter C."/>
            <person name="Yavitt J.B."/>
            <person name="Zinder S.H."/>
        </authorList>
    </citation>
    <scope>NUCLEOTIDE SEQUENCE [LARGE SCALE GENOMIC DNA]</scope>
    <source>
        <strain evidence="8">ATCC BAA-1556 / DSM 19958 / E1-9c</strain>
    </source>
</reference>
<keyword evidence="3 5" id="KW-0418">Kinase</keyword>
<dbReference type="InterPro" id="IPR027510">
    <property type="entry name" value="HMPDK_MptE"/>
</dbReference>
<proteinExistence type="inferred from homology"/>
<keyword evidence="2 5" id="KW-0547">Nucleotide-binding</keyword>
<evidence type="ECO:0000256" key="5">
    <source>
        <dbReference type="HAMAP-Rule" id="MF_02131"/>
    </source>
</evidence>
<name>B8GIW7_METPE</name>
<evidence type="ECO:0000256" key="1">
    <source>
        <dbReference type="ARBA" id="ARBA00022679"/>
    </source>
</evidence>
<protein>
    <recommendedName>
        <fullName evidence="5">6-hydroxymethyl-7,8-dihydropterin pyrophosphokinase</fullName>
        <shortName evidence="5">HPPK</shortName>
        <ecNumber evidence="5">2.7.6.3</ecNumber>
    </recommendedName>
    <alternativeName>
        <fullName evidence="5">2-amino-4-hydroxy-6-hydroxymethyldihydropteridine pyrophosphokinase</fullName>
    </alternativeName>
    <alternativeName>
        <fullName evidence="5">6-hydroxymethyl-7,8-dihydropterin diphosphokinase</fullName>
        <shortName evidence="5">6-HMPDK</shortName>
    </alternativeName>
    <alternativeName>
        <fullName evidence="5">7,8-dihydro-6-hydroxymethylpterin diphosphokinase</fullName>
    </alternativeName>
    <alternativeName>
        <fullName evidence="5">7,8-dihydro-6-hydroxymethylpterin pyrophosphokinase</fullName>
        <shortName evidence="5">PPPK</shortName>
    </alternativeName>
</protein>
<dbReference type="GO" id="GO:0000287">
    <property type="term" value="F:magnesium ion binding"/>
    <property type="evidence" value="ECO:0007669"/>
    <property type="project" value="UniProtKB-UniRule"/>
</dbReference>
<dbReference type="Proteomes" id="UP000002457">
    <property type="component" value="Chromosome"/>
</dbReference>
<dbReference type="STRING" id="521011.Mpal_0147"/>